<comment type="caution">
    <text evidence="3">The sequence shown here is derived from an EMBL/GenBank/DDBJ whole genome shotgun (WGS) entry which is preliminary data.</text>
</comment>
<reference evidence="4" key="1">
    <citation type="journal article" date="2016" name="Proc. Natl. Acad. Sci. U.S.A.">
        <title>Chromosome-level assembly of Arabidopsis thaliana Ler reveals the extent of translocation and inversion polymorphisms.</title>
        <authorList>
            <person name="Zapata L."/>
            <person name="Ding J."/>
            <person name="Willing E.M."/>
            <person name="Hartwig B."/>
            <person name="Bezdan D."/>
            <person name="Jiao W.B."/>
            <person name="Patel V."/>
            <person name="Velikkakam James G."/>
            <person name="Koornneef M."/>
            <person name="Ossowski S."/>
            <person name="Schneeberger K."/>
        </authorList>
    </citation>
    <scope>NUCLEOTIDE SEQUENCE [LARGE SCALE GENOMIC DNA]</scope>
    <source>
        <strain evidence="4">cv. Landsberg erecta</strain>
    </source>
</reference>
<name>A0A178U841_ARATH</name>
<dbReference type="InterPro" id="IPR004312">
    <property type="entry name" value="ATHILA_Orf1_C"/>
</dbReference>
<dbReference type="EMBL" id="LUHQ01000009">
    <property type="protein sequence ID" value="OAO89404.1"/>
    <property type="molecule type" value="Genomic_DNA"/>
</dbReference>
<evidence type="ECO:0000259" key="2">
    <source>
        <dbReference type="Pfam" id="PF03078"/>
    </source>
</evidence>
<feature type="compositionally biased region" description="Basic and acidic residues" evidence="1">
    <location>
        <begin position="292"/>
        <end position="301"/>
    </location>
</feature>
<dbReference type="AlphaFoldDB" id="A0A178U841"/>
<dbReference type="Proteomes" id="UP000078284">
    <property type="component" value="Unassembled WGS sequence"/>
</dbReference>
<gene>
    <name evidence="3" type="ORF">AXX17_ATUG01030</name>
</gene>
<organism evidence="3 4">
    <name type="scientific">Arabidopsis thaliana</name>
    <name type="common">Mouse-ear cress</name>
    <dbReference type="NCBI Taxonomy" id="3702"/>
    <lineage>
        <taxon>Eukaryota</taxon>
        <taxon>Viridiplantae</taxon>
        <taxon>Streptophyta</taxon>
        <taxon>Embryophyta</taxon>
        <taxon>Tracheophyta</taxon>
        <taxon>Spermatophyta</taxon>
        <taxon>Magnoliopsida</taxon>
        <taxon>eudicotyledons</taxon>
        <taxon>Gunneridae</taxon>
        <taxon>Pentapetalae</taxon>
        <taxon>rosids</taxon>
        <taxon>malvids</taxon>
        <taxon>Brassicales</taxon>
        <taxon>Brassicaceae</taxon>
        <taxon>Camelineae</taxon>
        <taxon>Arabidopsis</taxon>
    </lineage>
</organism>
<evidence type="ECO:0000313" key="4">
    <source>
        <dbReference type="Proteomes" id="UP000078284"/>
    </source>
</evidence>
<dbReference type="Pfam" id="PF03078">
    <property type="entry name" value="ATHILA"/>
    <property type="match status" value="1"/>
</dbReference>
<proteinExistence type="predicted"/>
<feature type="region of interest" description="Disordered" evidence="1">
    <location>
        <begin position="272"/>
        <end position="301"/>
    </location>
</feature>
<sequence>MWAVKLLNFDIKTAEEKRLIQLNDLNEIRLEAYESSKIYKERTKLFRDKKIITKDFQVGDQVPLFNSLLKLFPGKLKSRWSGPFCITKVRPYGAVTLAGKSGDFTVNGQRLKKYLADQILPENKSLDLRESLDLPAAVTISFPPSLDQTTSINSLAILDQFIHINRRLFQKKLLDLVSQSRSRTRPTPPQPISRIHSTTIKHSTPAKATRLLVLEFNRAFQLQRSYSTSRLHDSLDLLKHSNSNSEKILDPIRLRGTQEQLSLLEGIMSNYSGSSSVDPDYNMDETESSSSRPEREQREYERFRRKAEIARGKRAMTERYELLDEDLEDEYMPEHTRTATKLLHKPDVLPAEEYIRLFKLNEFCSTRYPCSTTLAQLGLLEDVQDLYQSCHLDTLMAYPYVAYEDEIIQFLSTLQVELYQGMTSDELDCEG</sequence>
<evidence type="ECO:0000256" key="1">
    <source>
        <dbReference type="SAM" id="MobiDB-lite"/>
    </source>
</evidence>
<feature type="domain" description="Arabidopsis retrotransposon Orf1 C-terminal" evidence="2">
    <location>
        <begin position="304"/>
        <end position="431"/>
    </location>
</feature>
<evidence type="ECO:0000313" key="3">
    <source>
        <dbReference type="EMBL" id="OAO89404.1"/>
    </source>
</evidence>
<accession>A0A178U841</accession>
<protein>
    <recommendedName>
        <fullName evidence="2">Arabidopsis retrotransposon Orf1 C-terminal domain-containing protein</fullName>
    </recommendedName>
</protein>